<evidence type="ECO:0000256" key="3">
    <source>
        <dbReference type="ARBA" id="ARBA00022452"/>
    </source>
</evidence>
<dbReference type="SUPFAM" id="SSF56935">
    <property type="entry name" value="Porins"/>
    <property type="match status" value="1"/>
</dbReference>
<evidence type="ECO:0000256" key="10">
    <source>
        <dbReference type="SAM" id="MobiDB-lite"/>
    </source>
</evidence>
<evidence type="ECO:0000256" key="6">
    <source>
        <dbReference type="ARBA" id="ARBA00023136"/>
    </source>
</evidence>
<dbReference type="InterPro" id="IPR000531">
    <property type="entry name" value="Beta-barrel_TonB"/>
</dbReference>
<evidence type="ECO:0000313" key="14">
    <source>
        <dbReference type="Proteomes" id="UP001595904"/>
    </source>
</evidence>
<name>A0ABV8SSQ5_9GAMM</name>
<dbReference type="InterPro" id="IPR039426">
    <property type="entry name" value="TonB-dep_rcpt-like"/>
</dbReference>
<feature type="compositionally biased region" description="Polar residues" evidence="10">
    <location>
        <begin position="236"/>
        <end position="247"/>
    </location>
</feature>
<comment type="caution">
    <text evidence="13">The sequence shown here is derived from an EMBL/GenBank/DDBJ whole genome shotgun (WGS) entry which is preliminary data.</text>
</comment>
<proteinExistence type="inferred from homology"/>
<gene>
    <name evidence="13" type="ORF">ACFPN2_15555</name>
</gene>
<evidence type="ECO:0000256" key="8">
    <source>
        <dbReference type="PROSITE-ProRule" id="PRU01360"/>
    </source>
</evidence>
<dbReference type="RefSeq" id="WP_380598047.1">
    <property type="nucleotide sequence ID" value="NZ_JBHSDU010000003.1"/>
</dbReference>
<organism evidence="13 14">
    <name type="scientific">Steroidobacter flavus</name>
    <dbReference type="NCBI Taxonomy" id="1842136"/>
    <lineage>
        <taxon>Bacteria</taxon>
        <taxon>Pseudomonadati</taxon>
        <taxon>Pseudomonadota</taxon>
        <taxon>Gammaproteobacteria</taxon>
        <taxon>Steroidobacterales</taxon>
        <taxon>Steroidobacteraceae</taxon>
        <taxon>Steroidobacter</taxon>
    </lineage>
</organism>
<keyword evidence="6 8" id="KW-0472">Membrane</keyword>
<dbReference type="Gene3D" id="2.170.130.10">
    <property type="entry name" value="TonB-dependent receptor, plug domain"/>
    <property type="match status" value="1"/>
</dbReference>
<dbReference type="InterPro" id="IPR037066">
    <property type="entry name" value="Plug_dom_sf"/>
</dbReference>
<keyword evidence="3 8" id="KW-1134">Transmembrane beta strand</keyword>
<comment type="similarity">
    <text evidence="8 9">Belongs to the TonB-dependent receptor family.</text>
</comment>
<keyword evidence="7 8" id="KW-0998">Cell outer membrane</keyword>
<accession>A0ABV8SSQ5</accession>
<evidence type="ECO:0000256" key="1">
    <source>
        <dbReference type="ARBA" id="ARBA00004571"/>
    </source>
</evidence>
<evidence type="ECO:0000256" key="4">
    <source>
        <dbReference type="ARBA" id="ARBA00022692"/>
    </source>
</evidence>
<evidence type="ECO:0000256" key="9">
    <source>
        <dbReference type="RuleBase" id="RU003357"/>
    </source>
</evidence>
<sequence length="924" mass="98876">MSYLNIYTGVVALGLTVGTPVLQAVAAEPEAVEEIVVTGSRIRRTDEGALPVQTITQAQIQSQGVTTSEQFLQTVSVAVQGNTNTVSASGSGVTSGGVSSVSLRGLGSQRTLVLIDGRRVAGGGTITDSTSVDINSIPLAAVERVEVLKEGASSVYGSDAIAGVINFILRKNYQGADVNAYYGDSTDGGAGISKASAVLGYGDIKSDRFNVMLVGSWQKEKALFGRQRSFADSSINEGAENDTTSGNAFPANVASEDGDVSGNPGAPGCSPSVSDPFFSPDVCRYDPSPQVALLPEAERWNVYGTARYAVTSDITAYLEASYSRNWQEYTIQPVPISDQFALPANNPLFNLDPYNGFATVLLRPSSPFYPTALVTGQTGGATPDLLVRYRSAITGNRRWTDTIEQPRFVLGIGGDSGTWNWDVAGLYSETTLTEDFRNGAPAYSRILPLLNSGQVNFFGDNSADVLAAADATQFRGEAYQTKTRIEGVAASVTHDLVAMKAGALALALGVEYRSEKFETIPSEAIQSGDISSYGGNFFPIDRSRDVFAGFAELNIPILQSLEANLAVRYDDYQGTGSKTVPKISLRWRPTDWVLLRASAGQGFRAPSLSELWQPQVTGVSAAGLNDPARCGVADANGVVNQDSRDCATQFPITLGGNPNLKPEESDNYTLGVVFEPSPNYSFGFDGFYVKLKETIIFGVSPTAILADIDRFGSLVTRGAPEAATPGLPGRIVNIDQVNLNFGETRVAGVDADFRTRFDIGRAGAITASIVGTYFTKYDIQNPDGSFDSILGEVTPVVNGAGGVIPRWHHYLTLGWSLGPWDATITQNFQTSYQDLPGNFQDTEVAGFKPRDVASYLTHDAQVAYHLDNWRFAVGARNFMNRDPPYTNAGGQNFFQTGYDPGYADPRGRFWYGQLTYSFAGGASQ</sequence>
<dbReference type="PANTHER" id="PTHR47234">
    <property type="match status" value="1"/>
</dbReference>
<reference evidence="14" key="1">
    <citation type="journal article" date="2019" name="Int. J. Syst. Evol. Microbiol.">
        <title>The Global Catalogue of Microorganisms (GCM) 10K type strain sequencing project: providing services to taxonomists for standard genome sequencing and annotation.</title>
        <authorList>
            <consortium name="The Broad Institute Genomics Platform"/>
            <consortium name="The Broad Institute Genome Sequencing Center for Infectious Disease"/>
            <person name="Wu L."/>
            <person name="Ma J."/>
        </authorList>
    </citation>
    <scope>NUCLEOTIDE SEQUENCE [LARGE SCALE GENOMIC DNA]</scope>
    <source>
        <strain evidence="14">CGMCC 1.10759</strain>
    </source>
</reference>
<feature type="region of interest" description="Disordered" evidence="10">
    <location>
        <begin position="236"/>
        <end position="271"/>
    </location>
</feature>
<dbReference type="Pfam" id="PF07715">
    <property type="entry name" value="Plug"/>
    <property type="match status" value="1"/>
</dbReference>
<protein>
    <submittedName>
        <fullName evidence="13">TonB-dependent receptor plug domain-containing protein</fullName>
    </submittedName>
</protein>
<dbReference type="InterPro" id="IPR036942">
    <property type="entry name" value="Beta-barrel_TonB_sf"/>
</dbReference>
<dbReference type="InterPro" id="IPR012910">
    <property type="entry name" value="Plug_dom"/>
</dbReference>
<dbReference type="PANTHER" id="PTHR47234:SF2">
    <property type="entry name" value="TONB-DEPENDENT RECEPTOR"/>
    <property type="match status" value="1"/>
</dbReference>
<evidence type="ECO:0000259" key="12">
    <source>
        <dbReference type="Pfam" id="PF07715"/>
    </source>
</evidence>
<dbReference type="Proteomes" id="UP001595904">
    <property type="component" value="Unassembled WGS sequence"/>
</dbReference>
<evidence type="ECO:0000313" key="13">
    <source>
        <dbReference type="EMBL" id="MFC4310507.1"/>
    </source>
</evidence>
<dbReference type="CDD" id="cd01347">
    <property type="entry name" value="ligand_gated_channel"/>
    <property type="match status" value="1"/>
</dbReference>
<keyword evidence="5 9" id="KW-0798">TonB box</keyword>
<dbReference type="Pfam" id="PF00593">
    <property type="entry name" value="TonB_dep_Rec_b-barrel"/>
    <property type="match status" value="1"/>
</dbReference>
<dbReference type="PROSITE" id="PS52016">
    <property type="entry name" value="TONB_DEPENDENT_REC_3"/>
    <property type="match status" value="1"/>
</dbReference>
<dbReference type="Gene3D" id="2.40.170.20">
    <property type="entry name" value="TonB-dependent receptor, beta-barrel domain"/>
    <property type="match status" value="1"/>
</dbReference>
<feature type="domain" description="TonB-dependent receptor-like beta-barrel" evidence="11">
    <location>
        <begin position="391"/>
        <end position="877"/>
    </location>
</feature>
<keyword evidence="4 8" id="KW-0812">Transmembrane</keyword>
<dbReference type="EMBL" id="JBHSDU010000003">
    <property type="protein sequence ID" value="MFC4310507.1"/>
    <property type="molecule type" value="Genomic_DNA"/>
</dbReference>
<keyword evidence="2 8" id="KW-0813">Transport</keyword>
<keyword evidence="14" id="KW-1185">Reference proteome</keyword>
<comment type="subcellular location">
    <subcellularLocation>
        <location evidence="1 8">Cell outer membrane</location>
        <topology evidence="1 8">Multi-pass membrane protein</topology>
    </subcellularLocation>
</comment>
<evidence type="ECO:0000256" key="7">
    <source>
        <dbReference type="ARBA" id="ARBA00023237"/>
    </source>
</evidence>
<evidence type="ECO:0000256" key="5">
    <source>
        <dbReference type="ARBA" id="ARBA00023077"/>
    </source>
</evidence>
<feature type="domain" description="TonB-dependent receptor plug" evidence="12">
    <location>
        <begin position="49"/>
        <end position="164"/>
    </location>
</feature>
<evidence type="ECO:0000256" key="2">
    <source>
        <dbReference type="ARBA" id="ARBA00022448"/>
    </source>
</evidence>
<evidence type="ECO:0000259" key="11">
    <source>
        <dbReference type="Pfam" id="PF00593"/>
    </source>
</evidence>
<keyword evidence="13" id="KW-0675">Receptor</keyword>